<evidence type="ECO:0000313" key="3">
    <source>
        <dbReference type="EMBL" id="GHF76270.1"/>
    </source>
</evidence>
<accession>A0A8J3H1E2</accession>
<evidence type="ECO:0000313" key="2">
    <source>
        <dbReference type="EMBL" id="GHF72087.1"/>
    </source>
</evidence>
<reference evidence="2" key="1">
    <citation type="journal article" date="2014" name="Int. J. Syst. Evol. Microbiol.">
        <title>Complete genome sequence of Corynebacterium casei LMG S-19264T (=DSM 44701T), isolated from a smear-ripened cheese.</title>
        <authorList>
            <consortium name="US DOE Joint Genome Institute (JGI-PGF)"/>
            <person name="Walter F."/>
            <person name="Albersmeier A."/>
            <person name="Kalinowski J."/>
            <person name="Ruckert C."/>
        </authorList>
    </citation>
    <scope>NUCLEOTIDE SEQUENCE</scope>
    <source>
        <strain evidence="2">KCTC 42650</strain>
    </source>
</reference>
<comment type="caution">
    <text evidence="2">The sequence shown here is derived from an EMBL/GenBank/DDBJ whole genome shotgun (WGS) entry which is preliminary data.</text>
</comment>
<dbReference type="EMBL" id="BNCJ01000055">
    <property type="protein sequence ID" value="GHF76270.1"/>
    <property type="molecule type" value="Genomic_DNA"/>
</dbReference>
<feature type="region of interest" description="Disordered" evidence="1">
    <location>
        <begin position="1"/>
        <end position="23"/>
    </location>
</feature>
<dbReference type="AlphaFoldDB" id="A0A8J3H1E2"/>
<gene>
    <name evidence="2" type="ORF">GCM10017056_48870</name>
    <name evidence="3" type="ORF">GCM10017056_53150</name>
</gene>
<reference evidence="2" key="2">
    <citation type="submission" date="2020-09" db="EMBL/GenBank/DDBJ databases">
        <authorList>
            <person name="Sun Q."/>
            <person name="Kim S."/>
        </authorList>
    </citation>
    <scope>NUCLEOTIDE SEQUENCE</scope>
    <source>
        <strain evidence="2">KCTC 42650</strain>
    </source>
</reference>
<dbReference type="Proteomes" id="UP000626220">
    <property type="component" value="Unassembled WGS sequence"/>
</dbReference>
<evidence type="ECO:0000313" key="4">
    <source>
        <dbReference type="Proteomes" id="UP000626220"/>
    </source>
</evidence>
<organism evidence="2 4">
    <name type="scientific">Seohaeicola zhoushanensis</name>
    <dbReference type="NCBI Taxonomy" id="1569283"/>
    <lineage>
        <taxon>Bacteria</taxon>
        <taxon>Pseudomonadati</taxon>
        <taxon>Pseudomonadota</taxon>
        <taxon>Alphaproteobacteria</taxon>
        <taxon>Rhodobacterales</taxon>
        <taxon>Roseobacteraceae</taxon>
        <taxon>Seohaeicola</taxon>
    </lineage>
</organism>
<keyword evidence="4" id="KW-1185">Reference proteome</keyword>
<sequence length="59" mass="6668">MTSASKKSRQSEPDVDEGSSETYDPECALLARKLLGETLSEADELTLDKYLFLKRYPIQ</sequence>
<name>A0A8J3H1E2_9RHOB</name>
<proteinExistence type="predicted"/>
<dbReference type="EMBL" id="BNCJ01000030">
    <property type="protein sequence ID" value="GHF72087.1"/>
    <property type="molecule type" value="Genomic_DNA"/>
</dbReference>
<protein>
    <submittedName>
        <fullName evidence="2">Uncharacterized protein</fullName>
    </submittedName>
</protein>
<evidence type="ECO:0000256" key="1">
    <source>
        <dbReference type="SAM" id="MobiDB-lite"/>
    </source>
</evidence>